<sequence length="161" mass="16952">MNFVAETARVLGDVRLAEGVSVWYGAVLRGDMAPISVGAKTNLQDLCVVHCDWGRDLAIGANVTIGHNAIVHCRRIGDACLIGMGSILLGGAEIGEGCLIGAGAVVREGAKIPPRSIVVGVPGKVIGETTDAQLADFVERAERYWEVAQRHLRGELMPPAV</sequence>
<comment type="caution">
    <text evidence="1">The sequence shown here is derived from an EMBL/GenBank/DDBJ whole genome shotgun (WGS) entry which is preliminary data.</text>
</comment>
<evidence type="ECO:0000313" key="2">
    <source>
        <dbReference type="Proteomes" id="UP000178606"/>
    </source>
</evidence>
<gene>
    <name evidence="1" type="ORF">A3F84_07590</name>
</gene>
<dbReference type="SUPFAM" id="SSF51161">
    <property type="entry name" value="Trimeric LpxA-like enzymes"/>
    <property type="match status" value="1"/>
</dbReference>
<dbReference type="AlphaFoldDB" id="A0A1F6CRC6"/>
<dbReference type="PANTHER" id="PTHR13061:SF29">
    <property type="entry name" value="GAMMA CARBONIC ANHYDRASE-LIKE 1, MITOCHONDRIAL-RELATED"/>
    <property type="match status" value="1"/>
</dbReference>
<dbReference type="CDD" id="cd04645">
    <property type="entry name" value="LbH_gamma_CA_like"/>
    <property type="match status" value="1"/>
</dbReference>
<dbReference type="Gene3D" id="2.160.10.10">
    <property type="entry name" value="Hexapeptide repeat proteins"/>
    <property type="match status" value="1"/>
</dbReference>
<dbReference type="Pfam" id="PF00132">
    <property type="entry name" value="Hexapep"/>
    <property type="match status" value="1"/>
</dbReference>
<name>A0A1F6CRC6_HANXR</name>
<protein>
    <recommendedName>
        <fullName evidence="3">Gamma carbonic anhydrase family protein</fullName>
    </recommendedName>
</protein>
<dbReference type="PANTHER" id="PTHR13061">
    <property type="entry name" value="DYNACTIN SUBUNIT P25"/>
    <property type="match status" value="1"/>
</dbReference>
<evidence type="ECO:0008006" key="3">
    <source>
        <dbReference type="Google" id="ProtNLM"/>
    </source>
</evidence>
<dbReference type="InterPro" id="IPR001451">
    <property type="entry name" value="Hexapep"/>
</dbReference>
<dbReference type="InterPro" id="IPR011004">
    <property type="entry name" value="Trimer_LpxA-like_sf"/>
</dbReference>
<accession>A0A1F6CRC6</accession>
<dbReference type="EMBL" id="MFKF01000172">
    <property type="protein sequence ID" value="OGG51738.1"/>
    <property type="molecule type" value="Genomic_DNA"/>
</dbReference>
<reference evidence="1 2" key="1">
    <citation type="journal article" date="2016" name="Nat. Commun.">
        <title>Thousands of microbial genomes shed light on interconnected biogeochemical processes in an aquifer system.</title>
        <authorList>
            <person name="Anantharaman K."/>
            <person name="Brown C.T."/>
            <person name="Hug L.A."/>
            <person name="Sharon I."/>
            <person name="Castelle C.J."/>
            <person name="Probst A.J."/>
            <person name="Thomas B.C."/>
            <person name="Singh A."/>
            <person name="Wilkins M.J."/>
            <person name="Karaoz U."/>
            <person name="Brodie E.L."/>
            <person name="Williams K.H."/>
            <person name="Hubbard S.S."/>
            <person name="Banfield J.F."/>
        </authorList>
    </citation>
    <scope>NUCLEOTIDE SEQUENCE [LARGE SCALE GENOMIC DNA]</scope>
    <source>
        <strain evidence="2">RIFCSPLOWO2_12_FULL_64_10</strain>
    </source>
</reference>
<organism evidence="1 2">
    <name type="scientific">Handelsmanbacteria sp. (strain RIFCSPLOWO2_12_FULL_64_10)</name>
    <dbReference type="NCBI Taxonomy" id="1817868"/>
    <lineage>
        <taxon>Bacteria</taxon>
        <taxon>Candidatus Handelsmaniibacteriota</taxon>
    </lineage>
</organism>
<dbReference type="InterPro" id="IPR050484">
    <property type="entry name" value="Transf_Hexapept/Carb_Anhydrase"/>
</dbReference>
<evidence type="ECO:0000313" key="1">
    <source>
        <dbReference type="EMBL" id="OGG51738.1"/>
    </source>
</evidence>
<dbReference type="InterPro" id="IPR047324">
    <property type="entry name" value="LbH_gamma_CA-like"/>
</dbReference>
<proteinExistence type="predicted"/>
<dbReference type="Proteomes" id="UP000178606">
    <property type="component" value="Unassembled WGS sequence"/>
</dbReference>